<comment type="catalytic activity">
    <reaction evidence="1">
        <text>Thiol-dependent hydrolysis of ester, thioester, amide, peptide and isopeptide bonds formed by the C-terminal Gly of ubiquitin (a 76-residue protein attached to proteins as an intracellular targeting signal).</text>
        <dbReference type="EC" id="3.4.19.12"/>
    </reaction>
</comment>
<dbReference type="EC" id="3.4.19.12" evidence="2"/>
<organism evidence="5 6">
    <name type="scientific">Esox lucius</name>
    <name type="common">Northern pike</name>
    <dbReference type="NCBI Taxonomy" id="8010"/>
    <lineage>
        <taxon>Eukaryota</taxon>
        <taxon>Metazoa</taxon>
        <taxon>Chordata</taxon>
        <taxon>Craniata</taxon>
        <taxon>Vertebrata</taxon>
        <taxon>Euteleostomi</taxon>
        <taxon>Actinopterygii</taxon>
        <taxon>Neopterygii</taxon>
        <taxon>Teleostei</taxon>
        <taxon>Protacanthopterygii</taxon>
        <taxon>Esociformes</taxon>
        <taxon>Esocidae</taxon>
        <taxon>Esox</taxon>
    </lineage>
</organism>
<dbReference type="GO" id="GO:0016579">
    <property type="term" value="P:protein deubiquitination"/>
    <property type="evidence" value="ECO:0007669"/>
    <property type="project" value="InterPro"/>
</dbReference>
<protein>
    <recommendedName>
        <fullName evidence="2">ubiquitinyl hydrolase 1</fullName>
        <ecNumber evidence="2">3.4.19.12</ecNumber>
    </recommendedName>
</protein>
<evidence type="ECO:0000256" key="1">
    <source>
        <dbReference type="ARBA" id="ARBA00000707"/>
    </source>
</evidence>
<dbReference type="Gene3D" id="3.90.70.10">
    <property type="entry name" value="Cysteine proteinases"/>
    <property type="match status" value="1"/>
</dbReference>
<dbReference type="PANTHER" id="PTHR21646:SF6">
    <property type="entry name" value="UBIQUITIN CARBOXYL-TERMINAL HYDROLASE 21"/>
    <property type="match status" value="1"/>
</dbReference>
<evidence type="ECO:0000313" key="5">
    <source>
        <dbReference type="Ensembl" id="ENSELUP00000020512.2"/>
    </source>
</evidence>
<dbReference type="InterPro" id="IPR050185">
    <property type="entry name" value="Ub_carboxyl-term_hydrolase"/>
</dbReference>
<reference evidence="6" key="1">
    <citation type="journal article" date="2014" name="PLoS ONE">
        <title>The genome and linkage map of the northern pike (Esox lucius): conserved synteny revealed between the salmonid sister group and the Neoteleostei.</title>
        <authorList>
            <person name="Rondeau E.B."/>
            <person name="Minkley D.R."/>
            <person name="Leong J.S."/>
            <person name="Messmer A.M."/>
            <person name="Jantzen J.R."/>
            <person name="von Schalburg K.R."/>
            <person name="Lemon C."/>
            <person name="Bird N.H."/>
            <person name="Koop B.F."/>
        </authorList>
    </citation>
    <scope>NUCLEOTIDE SEQUENCE</scope>
</reference>
<dbReference type="CDD" id="cd02674">
    <property type="entry name" value="Peptidase_C19R"/>
    <property type="match status" value="1"/>
</dbReference>
<dbReference type="Pfam" id="PF00443">
    <property type="entry name" value="UCH"/>
    <property type="match status" value="1"/>
</dbReference>
<dbReference type="InterPro" id="IPR038765">
    <property type="entry name" value="Papain-like_cys_pep_sf"/>
</dbReference>
<evidence type="ECO:0000256" key="2">
    <source>
        <dbReference type="ARBA" id="ARBA00012759"/>
    </source>
</evidence>
<evidence type="ECO:0000313" key="6">
    <source>
        <dbReference type="Proteomes" id="UP000265140"/>
    </source>
</evidence>
<dbReference type="OMA" id="YFSGYQQ"/>
<dbReference type="GeneTree" id="ENSGT00940000155545"/>
<reference evidence="5" key="4">
    <citation type="submission" date="2025-09" db="UniProtKB">
        <authorList>
            <consortium name="Ensembl"/>
        </authorList>
    </citation>
    <scope>IDENTIFICATION</scope>
</reference>
<dbReference type="Bgee" id="ENSELUG00000019759">
    <property type="expression patterns" value="Expressed in spleen and 10 other cell types or tissues"/>
</dbReference>
<dbReference type="PROSITE" id="PS50235">
    <property type="entry name" value="USP_3"/>
    <property type="match status" value="1"/>
</dbReference>
<reference evidence="5" key="2">
    <citation type="submission" date="2020-02" db="EMBL/GenBank/DDBJ databases">
        <title>Esox lucius (northern pike) genome, fEsoLuc1, primary haplotype.</title>
        <authorList>
            <person name="Myers G."/>
            <person name="Karagic N."/>
            <person name="Meyer A."/>
            <person name="Pippel M."/>
            <person name="Reichard M."/>
            <person name="Winkler S."/>
            <person name="Tracey A."/>
            <person name="Sims Y."/>
            <person name="Howe K."/>
            <person name="Rhie A."/>
            <person name="Formenti G."/>
            <person name="Durbin R."/>
            <person name="Fedrigo O."/>
            <person name="Jarvis E.D."/>
        </authorList>
    </citation>
    <scope>NUCLEOTIDE SEQUENCE [LARGE SCALE GENOMIC DNA]</scope>
</reference>
<evidence type="ECO:0000259" key="4">
    <source>
        <dbReference type="PROSITE" id="PS50235"/>
    </source>
</evidence>
<dbReference type="GO" id="GO:0004843">
    <property type="term" value="F:cysteine-type deubiquitinase activity"/>
    <property type="evidence" value="ECO:0007669"/>
    <property type="project" value="UniProtKB-EC"/>
</dbReference>
<evidence type="ECO:0000256" key="3">
    <source>
        <dbReference type="ARBA" id="ARBA00022801"/>
    </source>
</evidence>
<dbReference type="InterPro" id="IPR001394">
    <property type="entry name" value="Peptidase_C19_UCH"/>
</dbReference>
<dbReference type="InParanoid" id="A0A3P8YX40"/>
<sequence>MYNLTFPLFLSICLFLSPLCLHLSASISLCLLLPVSIPSLSPSLSVSISLSPSLSVSISLCLCVSDLFSGQLRSSLHCSVCSHYSTCFDVFGDLSLPIPKRSAGGGVSLRECLDLFSQEEKLDEDNAPMCERCNRRTESTKRLTIQRFPQVIVMHLNRFALSRYAVCKSSVCVSFPLAGLDMGSYGPVDFLYDLYAVCNHSGTVNMGHYTAFCLDDDGSGWYCYNDSTVTPVSENQLQSSQAYVLFYQRRK</sequence>
<dbReference type="InterPro" id="IPR028889">
    <property type="entry name" value="USP"/>
</dbReference>
<dbReference type="Proteomes" id="UP000265140">
    <property type="component" value="Chromosome 12"/>
</dbReference>
<proteinExistence type="predicted"/>
<dbReference type="STRING" id="8010.ENSELUP00000020512"/>
<accession>A0A3P8YX40</accession>
<reference evidence="5" key="3">
    <citation type="submission" date="2025-08" db="UniProtKB">
        <authorList>
            <consortium name="Ensembl"/>
        </authorList>
    </citation>
    <scope>IDENTIFICATION</scope>
</reference>
<dbReference type="AlphaFoldDB" id="A0A3P8YX40"/>
<keyword evidence="3" id="KW-0378">Hydrolase</keyword>
<dbReference type="GO" id="GO:0021551">
    <property type="term" value="P:central nervous system morphogenesis"/>
    <property type="evidence" value="ECO:0007669"/>
    <property type="project" value="Ensembl"/>
</dbReference>
<feature type="domain" description="USP" evidence="4">
    <location>
        <begin position="1"/>
        <end position="250"/>
    </location>
</feature>
<dbReference type="PROSITE" id="PS00973">
    <property type="entry name" value="USP_2"/>
    <property type="match status" value="1"/>
</dbReference>
<dbReference type="Ensembl" id="ENSELUT00000041467.3">
    <property type="protein sequence ID" value="ENSELUP00000020512.2"/>
    <property type="gene ID" value="ENSELUG00000019759.3"/>
</dbReference>
<dbReference type="PANTHER" id="PTHR21646">
    <property type="entry name" value="UBIQUITIN CARBOXYL-TERMINAL HYDROLASE"/>
    <property type="match status" value="1"/>
</dbReference>
<dbReference type="GO" id="GO:1904888">
    <property type="term" value="P:cranial skeletal system development"/>
    <property type="evidence" value="ECO:0007669"/>
    <property type="project" value="Ensembl"/>
</dbReference>
<name>A0A3P8YX40_ESOLU</name>
<dbReference type="SUPFAM" id="SSF54001">
    <property type="entry name" value="Cysteine proteinases"/>
    <property type="match status" value="1"/>
</dbReference>
<keyword evidence="6" id="KW-1185">Reference proteome</keyword>
<dbReference type="InterPro" id="IPR018200">
    <property type="entry name" value="USP_CS"/>
</dbReference>